<comment type="caution">
    <text evidence="2">The sequence shown here is derived from an EMBL/GenBank/DDBJ whole genome shotgun (WGS) entry which is preliminary data.</text>
</comment>
<keyword evidence="3" id="KW-1185">Reference proteome</keyword>
<name>A0ABW4N523_9CAUL</name>
<reference evidence="3" key="1">
    <citation type="journal article" date="2019" name="Int. J. Syst. Evol. Microbiol.">
        <title>The Global Catalogue of Microorganisms (GCM) 10K type strain sequencing project: providing services to taxonomists for standard genome sequencing and annotation.</title>
        <authorList>
            <consortium name="The Broad Institute Genomics Platform"/>
            <consortium name="The Broad Institute Genome Sequencing Center for Infectious Disease"/>
            <person name="Wu L."/>
            <person name="Ma J."/>
        </authorList>
    </citation>
    <scope>NUCLEOTIDE SEQUENCE [LARGE SCALE GENOMIC DNA]</scope>
    <source>
        <strain evidence="3">DFY28</strain>
    </source>
</reference>
<protein>
    <submittedName>
        <fullName evidence="2">YdbH domain-containing protein</fullName>
    </submittedName>
</protein>
<dbReference type="EMBL" id="JBHUEY010000006">
    <property type="protein sequence ID" value="MFD1785059.1"/>
    <property type="molecule type" value="Genomic_DNA"/>
</dbReference>
<proteinExistence type="predicted"/>
<organism evidence="2 3">
    <name type="scientific">Phenylobacterium terrae</name>
    <dbReference type="NCBI Taxonomy" id="2665495"/>
    <lineage>
        <taxon>Bacteria</taxon>
        <taxon>Pseudomonadati</taxon>
        <taxon>Pseudomonadota</taxon>
        <taxon>Alphaproteobacteria</taxon>
        <taxon>Caulobacterales</taxon>
        <taxon>Caulobacteraceae</taxon>
        <taxon>Phenylobacterium</taxon>
    </lineage>
</organism>
<evidence type="ECO:0000313" key="3">
    <source>
        <dbReference type="Proteomes" id="UP001597237"/>
    </source>
</evidence>
<feature type="region of interest" description="Disordered" evidence="1">
    <location>
        <begin position="984"/>
        <end position="1006"/>
    </location>
</feature>
<evidence type="ECO:0000313" key="2">
    <source>
        <dbReference type="EMBL" id="MFD1785059.1"/>
    </source>
</evidence>
<dbReference type="RefSeq" id="WP_377282015.1">
    <property type="nucleotide sequence ID" value="NZ_JBHRSI010000005.1"/>
</dbReference>
<dbReference type="InterPro" id="IPR021730">
    <property type="entry name" value="YdbH"/>
</dbReference>
<evidence type="ECO:0000256" key="1">
    <source>
        <dbReference type="SAM" id="MobiDB-lite"/>
    </source>
</evidence>
<sequence length="1006" mass="105828">MWLVVAAALAILVLALAIAYLARRDLARNALSGWLEERGVASEIEIEKFGPTGAVARIRAGTPGDPEFTVERAEIDYGLLGLWSGDPFVEVRRVRLVRPIVRGTWRNGKLSFGALDPLIEEFRKRPPRPDARRPLILVEDGLVGLDTEYGLARLRGDARVEDNKLMSLEARLAPVAAKAAGLDLAVRGGEISVKTTGDRVAFSVGAILGEAKGEGLAVQESFLRLNGEGPYPDFEKRRGDGALALTLTGGARRFDWAGTKLGGSEFTARFNGRSAGWLDDLAVGGRGTFEARAETGAAAGASLQRIAVEGEVPTLTWTRTGPDRLNAQGRLAARVGALTQGDLRLRDVAGDFRGAAEGGVEQPARVRLTGGASARGAWTGLGRIEPQDDPGIAALKRTLGAFELRAPAVSLDQTSRGLVVALGAPARLVGAGGGQLALSPRAGGPVYENGGGAFMLRASGGGLPEAEFAVDRYTTGADGFLAQGRGRIDGDFLLFRGAELQLSGALRARDGAISVTSRGCTPVRAERLELGENDVHDVSAQFCATSAPLLTLDDGAWRVRGTIRDGTAAAPFLETQFADAEGALDVSGRGEALTLRAGVQTVRVIDTLDPVRFYPVRMSGEANAARGVWSGRFDLATPAGHSLGQAVLRHDDASQSGAFTLDTGRLVFTPEGLQPAQLSPAAVLIASPAEGEARFVGGFNWSPAGEASGGTLTVPRLDFRGPIGMVRGLSTEIEVTSLAPLATAPDQVVRAELIEAFAPLTDVVATGRVEGEALHLASASATAGRGRVDIEPMTIPFDPAGSWRGAMRLDDVQLGDLVEASPLAEQMDLSAKVDGRVPFEVGPKGVRVSGGEIHAIEPGRLSIKREALTSVSAEGGAPEAEPNLTVDFAYQAMENLAFSRLAAEIDSRPEGRLGVMFYIVGEHDPPKRQELRLSYWDLLGQRFLNRTLPLPSGVKVNLALDMSLNLDQLLADWGEYQALINGQGGSATVQPDSPNTASDSSPGGPP</sequence>
<dbReference type="Proteomes" id="UP001597237">
    <property type="component" value="Unassembled WGS sequence"/>
</dbReference>
<dbReference type="Pfam" id="PF11739">
    <property type="entry name" value="YdbH-like"/>
    <property type="match status" value="2"/>
</dbReference>
<feature type="compositionally biased region" description="Polar residues" evidence="1">
    <location>
        <begin position="986"/>
        <end position="1006"/>
    </location>
</feature>
<gene>
    <name evidence="2" type="ORF">ACFSC0_16775</name>
</gene>
<accession>A0ABW4N523</accession>